<dbReference type="STRING" id="29354.IO98_18185"/>
<dbReference type="Gene3D" id="1.10.443.10">
    <property type="entry name" value="Intergrase catalytic core"/>
    <property type="match status" value="1"/>
</dbReference>
<dbReference type="EMBL" id="JPME01000023">
    <property type="protein sequence ID" value="KEZ88600.1"/>
    <property type="molecule type" value="Genomic_DNA"/>
</dbReference>
<feature type="domain" description="Tyr recombinase" evidence="2">
    <location>
        <begin position="5"/>
        <end position="36"/>
    </location>
</feature>
<dbReference type="SUPFAM" id="SSF56349">
    <property type="entry name" value="DNA breaking-rejoining enzymes"/>
    <property type="match status" value="1"/>
</dbReference>
<dbReference type="GO" id="GO:0006310">
    <property type="term" value="P:DNA recombination"/>
    <property type="evidence" value="ECO:0007669"/>
    <property type="project" value="UniProtKB-KW"/>
</dbReference>
<gene>
    <name evidence="3" type="ORF">IO98_18185</name>
</gene>
<dbReference type="RefSeq" id="WP_038283507.1">
    <property type="nucleotide sequence ID" value="NZ_JPME01000023.1"/>
</dbReference>
<evidence type="ECO:0000259" key="2">
    <source>
        <dbReference type="Pfam" id="PF00589"/>
    </source>
</evidence>
<reference evidence="3 4" key="1">
    <citation type="submission" date="2014-07" db="EMBL/GenBank/DDBJ databases">
        <title>Draft genome of Clostridium celerecrescens 152B isolated from sediments associated with methane hydrate from Krishna Godavari basin.</title>
        <authorList>
            <person name="Honkalas V.S."/>
            <person name="Dabir A.P."/>
            <person name="Arora P."/>
            <person name="Dhakephalkar P.K."/>
        </authorList>
    </citation>
    <scope>NUCLEOTIDE SEQUENCE [LARGE SCALE GENOMIC DNA]</scope>
    <source>
        <strain evidence="3 4">152B</strain>
    </source>
</reference>
<dbReference type="GO" id="GO:0015074">
    <property type="term" value="P:DNA integration"/>
    <property type="evidence" value="ECO:0007669"/>
    <property type="project" value="InterPro"/>
</dbReference>
<dbReference type="Proteomes" id="UP000028525">
    <property type="component" value="Unassembled WGS sequence"/>
</dbReference>
<keyword evidence="1" id="KW-0233">DNA recombination</keyword>
<evidence type="ECO:0000256" key="1">
    <source>
        <dbReference type="ARBA" id="ARBA00023172"/>
    </source>
</evidence>
<protein>
    <recommendedName>
        <fullName evidence="2">Tyr recombinase domain-containing protein</fullName>
    </recommendedName>
</protein>
<evidence type="ECO:0000313" key="3">
    <source>
        <dbReference type="EMBL" id="KEZ88600.1"/>
    </source>
</evidence>
<organism evidence="3 4">
    <name type="scientific">Lacrimispora celerecrescens</name>
    <dbReference type="NCBI Taxonomy" id="29354"/>
    <lineage>
        <taxon>Bacteria</taxon>
        <taxon>Bacillati</taxon>
        <taxon>Bacillota</taxon>
        <taxon>Clostridia</taxon>
        <taxon>Lachnospirales</taxon>
        <taxon>Lachnospiraceae</taxon>
        <taxon>Lacrimispora</taxon>
    </lineage>
</organism>
<dbReference type="Pfam" id="PF00589">
    <property type="entry name" value="Phage_integrase"/>
    <property type="match status" value="1"/>
</dbReference>
<dbReference type="InterPro" id="IPR013762">
    <property type="entry name" value="Integrase-like_cat_sf"/>
</dbReference>
<comment type="caution">
    <text evidence="3">The sequence shown here is derived from an EMBL/GenBank/DDBJ whole genome shotgun (WGS) entry which is preliminary data.</text>
</comment>
<proteinExistence type="predicted"/>
<accession>A0A084JI16</accession>
<evidence type="ECO:0000313" key="4">
    <source>
        <dbReference type="Proteomes" id="UP000028525"/>
    </source>
</evidence>
<name>A0A084JI16_9FIRM</name>
<sequence>MTPYASDLYKAGVDIKQAQYLLGHDDIKTTLDTYTHFGYVDVKVDKLEAYYDAVKMQSNDKIIPLKHA</sequence>
<dbReference type="InterPro" id="IPR002104">
    <property type="entry name" value="Integrase_catalytic"/>
</dbReference>
<keyword evidence="4" id="KW-1185">Reference proteome</keyword>
<dbReference type="InterPro" id="IPR011010">
    <property type="entry name" value="DNA_brk_join_enz"/>
</dbReference>
<dbReference type="AlphaFoldDB" id="A0A084JI16"/>
<dbReference type="GO" id="GO:0003677">
    <property type="term" value="F:DNA binding"/>
    <property type="evidence" value="ECO:0007669"/>
    <property type="project" value="InterPro"/>
</dbReference>
<dbReference type="OrthoDB" id="9801717at2"/>